<feature type="transmembrane region" description="Helical" evidence="6">
    <location>
        <begin position="106"/>
        <end position="127"/>
    </location>
</feature>
<evidence type="ECO:0000256" key="3">
    <source>
        <dbReference type="ARBA" id="ARBA00022989"/>
    </source>
</evidence>
<dbReference type="Proteomes" id="UP000199092">
    <property type="component" value="Chromosome I"/>
</dbReference>
<dbReference type="STRING" id="546871.SAMN04488543_3960"/>
<evidence type="ECO:0000313" key="8">
    <source>
        <dbReference type="Proteomes" id="UP000199092"/>
    </source>
</evidence>
<evidence type="ECO:0000256" key="1">
    <source>
        <dbReference type="ARBA" id="ARBA00004141"/>
    </source>
</evidence>
<sequence length="169" mass="17381">MPAEPSAPPPHTPPPGQPDPRAAPGGRVGGAPPSGPAAAWGPQAPGGPGYPPSAGRPPVGAPLSPSDESRWALLAHLSIPFLGFAGPLVVHLVFQDRSRWLGESALEGLNFSILYTLVMSASALLTVLLIGFALLPVAFIASLVLAVLAAVAASRHELYRYPVNGRLVR</sequence>
<protein>
    <recommendedName>
        <fullName evidence="9">DUF4870 domain-containing protein</fullName>
    </recommendedName>
</protein>
<keyword evidence="8" id="KW-1185">Reference proteome</keyword>
<dbReference type="InterPro" id="IPR019109">
    <property type="entry name" value="MamF_MmsF"/>
</dbReference>
<keyword evidence="4 6" id="KW-0472">Membrane</keyword>
<name>A0A1H1ZST1_9ACTN</name>
<accession>A0A1H1ZST1</accession>
<keyword evidence="3 6" id="KW-1133">Transmembrane helix</keyword>
<proteinExistence type="predicted"/>
<feature type="transmembrane region" description="Helical" evidence="6">
    <location>
        <begin position="133"/>
        <end position="153"/>
    </location>
</feature>
<dbReference type="Pfam" id="PF09685">
    <property type="entry name" value="MamF_MmsF"/>
    <property type="match status" value="1"/>
</dbReference>
<evidence type="ECO:0000256" key="5">
    <source>
        <dbReference type="SAM" id="MobiDB-lite"/>
    </source>
</evidence>
<keyword evidence="2 6" id="KW-0812">Transmembrane</keyword>
<dbReference type="EMBL" id="LT629749">
    <property type="protein sequence ID" value="SDT36336.1"/>
    <property type="molecule type" value="Genomic_DNA"/>
</dbReference>
<organism evidence="7 8">
    <name type="scientific">Friedmanniella luteola</name>
    <dbReference type="NCBI Taxonomy" id="546871"/>
    <lineage>
        <taxon>Bacteria</taxon>
        <taxon>Bacillati</taxon>
        <taxon>Actinomycetota</taxon>
        <taxon>Actinomycetes</taxon>
        <taxon>Propionibacteriales</taxon>
        <taxon>Nocardioidaceae</taxon>
        <taxon>Friedmanniella</taxon>
    </lineage>
</organism>
<evidence type="ECO:0000256" key="6">
    <source>
        <dbReference type="SAM" id="Phobius"/>
    </source>
</evidence>
<dbReference type="AlphaFoldDB" id="A0A1H1ZST1"/>
<gene>
    <name evidence="7" type="ORF">SAMN04488543_3960</name>
</gene>
<evidence type="ECO:0008006" key="9">
    <source>
        <dbReference type="Google" id="ProtNLM"/>
    </source>
</evidence>
<evidence type="ECO:0000256" key="2">
    <source>
        <dbReference type="ARBA" id="ARBA00022692"/>
    </source>
</evidence>
<evidence type="ECO:0000256" key="4">
    <source>
        <dbReference type="ARBA" id="ARBA00023136"/>
    </source>
</evidence>
<feature type="compositionally biased region" description="Pro residues" evidence="5">
    <location>
        <begin position="1"/>
        <end position="18"/>
    </location>
</feature>
<comment type="subcellular location">
    <subcellularLocation>
        <location evidence="1">Membrane</location>
        <topology evidence="1">Multi-pass membrane protein</topology>
    </subcellularLocation>
</comment>
<evidence type="ECO:0000313" key="7">
    <source>
        <dbReference type="EMBL" id="SDT36336.1"/>
    </source>
</evidence>
<feature type="transmembrane region" description="Helical" evidence="6">
    <location>
        <begin position="71"/>
        <end position="94"/>
    </location>
</feature>
<reference evidence="7 8" key="1">
    <citation type="submission" date="2016-10" db="EMBL/GenBank/DDBJ databases">
        <authorList>
            <person name="de Groot N.N."/>
        </authorList>
    </citation>
    <scope>NUCLEOTIDE SEQUENCE [LARGE SCALE GENOMIC DNA]</scope>
    <source>
        <strain evidence="7 8">DSM 21741</strain>
    </source>
</reference>
<feature type="region of interest" description="Disordered" evidence="5">
    <location>
        <begin position="1"/>
        <end position="63"/>
    </location>
</feature>